<dbReference type="PANTHER" id="PTHR11848">
    <property type="entry name" value="TGF-BETA FAMILY"/>
    <property type="match status" value="1"/>
</dbReference>
<evidence type="ECO:0000256" key="7">
    <source>
        <dbReference type="ARBA" id="ARBA00023180"/>
    </source>
</evidence>
<keyword evidence="5 8" id="KW-0339">Growth factor</keyword>
<proteinExistence type="inferred from homology"/>
<evidence type="ECO:0000256" key="3">
    <source>
        <dbReference type="ARBA" id="ARBA00022525"/>
    </source>
</evidence>
<dbReference type="PROSITE" id="PS51362">
    <property type="entry name" value="TGF_BETA_2"/>
    <property type="match status" value="1"/>
</dbReference>
<dbReference type="InterPro" id="IPR029034">
    <property type="entry name" value="Cystine-knot_cytokine"/>
</dbReference>
<dbReference type="PANTHER" id="PTHR11848:SF303">
    <property type="entry name" value="DAUER LARVA DEVELOPMENT REGULATORY GROWTH FACTOR DAF-7"/>
    <property type="match status" value="1"/>
</dbReference>
<feature type="chain" id="PRO_5013262851" description="TGF-beta family profile domain-containing protein" evidence="9">
    <location>
        <begin position="24"/>
        <end position="341"/>
    </location>
</feature>
<keyword evidence="4 9" id="KW-0732">Signal</keyword>
<dbReference type="InterPro" id="IPR001839">
    <property type="entry name" value="TGF-b_C"/>
</dbReference>
<evidence type="ECO:0000256" key="9">
    <source>
        <dbReference type="SAM" id="SignalP"/>
    </source>
</evidence>
<evidence type="ECO:0000256" key="8">
    <source>
        <dbReference type="RuleBase" id="RU000354"/>
    </source>
</evidence>
<dbReference type="CDD" id="cd19378">
    <property type="entry name" value="TGF_beta_DAF7"/>
    <property type="match status" value="1"/>
</dbReference>
<keyword evidence="12" id="KW-1185">Reference proteome</keyword>
<reference evidence="11 12" key="1">
    <citation type="journal article" date="2017" name="Curr. Biol.">
        <title>Genome architecture and evolution of a unichromosomal asexual nematode.</title>
        <authorList>
            <person name="Fradin H."/>
            <person name="Zegar C."/>
            <person name="Gutwein M."/>
            <person name="Lucas J."/>
            <person name="Kovtun M."/>
            <person name="Corcoran D."/>
            <person name="Baugh L.R."/>
            <person name="Kiontke K."/>
            <person name="Gunsalus K."/>
            <person name="Fitch D.H."/>
            <person name="Piano F."/>
        </authorList>
    </citation>
    <scope>NUCLEOTIDE SEQUENCE [LARGE SCALE GENOMIC DNA]</scope>
    <source>
        <strain evidence="11">PF1309</strain>
    </source>
</reference>
<evidence type="ECO:0000256" key="2">
    <source>
        <dbReference type="ARBA" id="ARBA00006656"/>
    </source>
</evidence>
<dbReference type="GO" id="GO:0005615">
    <property type="term" value="C:extracellular space"/>
    <property type="evidence" value="ECO:0007669"/>
    <property type="project" value="TreeGrafter"/>
</dbReference>
<dbReference type="Proteomes" id="UP000218231">
    <property type="component" value="Unassembled WGS sequence"/>
</dbReference>
<dbReference type="Gene3D" id="2.60.120.970">
    <property type="match status" value="1"/>
</dbReference>
<protein>
    <recommendedName>
        <fullName evidence="10">TGF-beta family profile domain-containing protein</fullName>
    </recommendedName>
</protein>
<dbReference type="SUPFAM" id="SSF57501">
    <property type="entry name" value="Cystine-knot cytokines"/>
    <property type="match status" value="1"/>
</dbReference>
<dbReference type="GO" id="GO:0005125">
    <property type="term" value="F:cytokine activity"/>
    <property type="evidence" value="ECO:0007669"/>
    <property type="project" value="TreeGrafter"/>
</dbReference>
<evidence type="ECO:0000259" key="10">
    <source>
        <dbReference type="PROSITE" id="PS51362"/>
    </source>
</evidence>
<feature type="signal peptide" evidence="9">
    <location>
        <begin position="1"/>
        <end position="23"/>
    </location>
</feature>
<dbReference type="GO" id="GO:0008083">
    <property type="term" value="F:growth factor activity"/>
    <property type="evidence" value="ECO:0007669"/>
    <property type="project" value="UniProtKB-KW"/>
</dbReference>
<evidence type="ECO:0000313" key="12">
    <source>
        <dbReference type="Proteomes" id="UP000218231"/>
    </source>
</evidence>
<accession>A0A2A2KJ48</accession>
<evidence type="ECO:0000313" key="11">
    <source>
        <dbReference type="EMBL" id="PAV73900.1"/>
    </source>
</evidence>
<dbReference type="AlphaFoldDB" id="A0A2A2KJ48"/>
<dbReference type="Pfam" id="PF00019">
    <property type="entry name" value="TGF_beta"/>
    <property type="match status" value="1"/>
</dbReference>
<dbReference type="PROSITE" id="PS51257">
    <property type="entry name" value="PROKAR_LIPOPROTEIN"/>
    <property type="match status" value="1"/>
</dbReference>
<gene>
    <name evidence="11" type="ORF">WR25_16081</name>
</gene>
<feature type="domain" description="TGF-beta family profile" evidence="10">
    <location>
        <begin position="225"/>
        <end position="341"/>
    </location>
</feature>
<dbReference type="STRING" id="2018661.A0A2A2KJ48"/>
<evidence type="ECO:0000256" key="1">
    <source>
        <dbReference type="ARBA" id="ARBA00004613"/>
    </source>
</evidence>
<keyword evidence="6" id="KW-1015">Disulfide bond</keyword>
<keyword evidence="7" id="KW-0325">Glycoprotein</keyword>
<keyword evidence="3" id="KW-0964">Secreted</keyword>
<name>A0A2A2KJ48_9BILA</name>
<dbReference type="InterPro" id="IPR015615">
    <property type="entry name" value="TGF-beta-rel"/>
</dbReference>
<dbReference type="SMART" id="SM00204">
    <property type="entry name" value="TGFB"/>
    <property type="match status" value="1"/>
</dbReference>
<comment type="subcellular location">
    <subcellularLocation>
        <location evidence="1">Secreted</location>
    </subcellularLocation>
</comment>
<comment type="similarity">
    <text evidence="2 8">Belongs to the TGF-beta family.</text>
</comment>
<dbReference type="EMBL" id="LIAE01008458">
    <property type="protein sequence ID" value="PAV73900.1"/>
    <property type="molecule type" value="Genomic_DNA"/>
</dbReference>
<comment type="caution">
    <text evidence="11">The sequence shown here is derived from an EMBL/GenBank/DDBJ whole genome shotgun (WGS) entry which is preliminary data.</text>
</comment>
<sequence length="341" mass="38895">MSTRSNFLLSFGIFTVSVYFAFGCNQTCFEGIKRQRIEMLKMNILDSLHMKSPPDISGAEIPEHIKRLAREMSEVETDEATESVILMGTDPSKGLDQSMLVTQFTNLDKYSSRKIVRAALGVYLKIGAEFEIPVEVNIEVKERLMDGSFGDTLLERTIYLAKSTMLRLRINGDVMQSSFNKDDFYGLTVIAKYDGENLAVHPQSFHNNKDTSMFLVLDTIVGGHRSKRSYGLCRTAEEKQKGCCLQDMLVDFKELGFDFVLAPRRYNAYICRGECKPIDHHLEKMEHSRLSIIQEMRRNGLLQSCCHPTLYDPVRLIYMNEERQIIITDVQGMIARSCSCS</sequence>
<evidence type="ECO:0000256" key="5">
    <source>
        <dbReference type="ARBA" id="ARBA00023030"/>
    </source>
</evidence>
<dbReference type="FunFam" id="2.10.90.10:FF:000012">
    <property type="entry name" value="Growth/differentiation factor 9 (Predicted)"/>
    <property type="match status" value="1"/>
</dbReference>
<dbReference type="PROSITE" id="PS00250">
    <property type="entry name" value="TGF_BETA_1"/>
    <property type="match status" value="1"/>
</dbReference>
<dbReference type="Gene3D" id="2.10.90.10">
    <property type="entry name" value="Cystine-knot cytokines"/>
    <property type="match status" value="1"/>
</dbReference>
<evidence type="ECO:0000256" key="6">
    <source>
        <dbReference type="ARBA" id="ARBA00023157"/>
    </source>
</evidence>
<dbReference type="InterPro" id="IPR017948">
    <property type="entry name" value="TGFb_CS"/>
</dbReference>
<organism evidence="11 12">
    <name type="scientific">Diploscapter pachys</name>
    <dbReference type="NCBI Taxonomy" id="2018661"/>
    <lineage>
        <taxon>Eukaryota</taxon>
        <taxon>Metazoa</taxon>
        <taxon>Ecdysozoa</taxon>
        <taxon>Nematoda</taxon>
        <taxon>Chromadorea</taxon>
        <taxon>Rhabditida</taxon>
        <taxon>Rhabditina</taxon>
        <taxon>Rhabditomorpha</taxon>
        <taxon>Rhabditoidea</taxon>
        <taxon>Rhabditidae</taxon>
        <taxon>Diploscapter</taxon>
    </lineage>
</organism>
<dbReference type="OrthoDB" id="5948587at2759"/>
<evidence type="ECO:0000256" key="4">
    <source>
        <dbReference type="ARBA" id="ARBA00022729"/>
    </source>
</evidence>